<dbReference type="AlphaFoldDB" id="A0A8B8ECZ0"/>
<dbReference type="PANTHER" id="PTHR11567">
    <property type="entry name" value="ACID PHOSPHATASE-RELATED"/>
    <property type="match status" value="1"/>
</dbReference>
<evidence type="ECO:0000256" key="1">
    <source>
        <dbReference type="ARBA" id="ARBA00022801"/>
    </source>
</evidence>
<organism evidence="4 5">
    <name type="scientific">Crassostrea virginica</name>
    <name type="common">Eastern oyster</name>
    <dbReference type="NCBI Taxonomy" id="6565"/>
    <lineage>
        <taxon>Eukaryota</taxon>
        <taxon>Metazoa</taxon>
        <taxon>Spiralia</taxon>
        <taxon>Lophotrochozoa</taxon>
        <taxon>Mollusca</taxon>
        <taxon>Bivalvia</taxon>
        <taxon>Autobranchia</taxon>
        <taxon>Pteriomorphia</taxon>
        <taxon>Ostreida</taxon>
        <taxon>Ostreoidea</taxon>
        <taxon>Ostreidae</taxon>
        <taxon>Crassostrea</taxon>
    </lineage>
</organism>
<evidence type="ECO:0000256" key="2">
    <source>
        <dbReference type="SAM" id="MobiDB-lite"/>
    </source>
</evidence>
<name>A0A8B8ECZ0_CRAVI</name>
<keyword evidence="3" id="KW-1133">Transmembrane helix</keyword>
<keyword evidence="1" id="KW-0378">Hydrolase</keyword>
<dbReference type="OrthoDB" id="10262962at2759"/>
<feature type="region of interest" description="Disordered" evidence="2">
    <location>
        <begin position="50"/>
        <end position="88"/>
    </location>
</feature>
<accession>A0A8B8ECZ0</accession>
<feature type="transmembrane region" description="Helical" evidence="3">
    <location>
        <begin position="20"/>
        <end position="41"/>
    </location>
</feature>
<dbReference type="PANTHER" id="PTHR11567:SF110">
    <property type="entry name" value="2-PHOSPHOXYLOSE PHOSPHATASE 1"/>
    <property type="match status" value="1"/>
</dbReference>
<dbReference type="RefSeq" id="XP_022337985.1">
    <property type="nucleotide sequence ID" value="XM_022482277.1"/>
</dbReference>
<sequence>MEQRMFVTCTKGHKKKIWNFRTGLSVVISCVSATLLCVVFLHCQLTTSLDGSSDEGHHVVPQRVPRRARSVQSEGDKKAPSDPPIPPWLPHFCFGQPVTDSSTDDAREGFVLEQVYILLNPGITSSENVQNCVQASTNSHQLASHTDQLLKHTALHNNFQNIPVANSSVHCRKGELHPLAHLQLQELGKWYKKRYIEKWNLESSQIAPKHFRLHSVDGQDTLSSLISFLHGLLPNHQFQKTIIHKVDATATINKRRLKNSDAGCNFLSNLTNHLHKHFAELSQGFNEMGNFSSVILPKLCTSLSQNFRSLTTENMVQNALLAVDKGLKWCSSLKKCQDLADLHAYSWLQEFVSNVKMKNQVFEKVFIYTVDKVFLSYLMSAFRYRNVKATHPGSHITIEIYRNLYERVNPYYLKILYNDVDITHQIPLCTKFPPWSFCKLKYFVDFQKLKYKTLFKSSPDVQKKCQFSLLN</sequence>
<evidence type="ECO:0000313" key="5">
    <source>
        <dbReference type="RefSeq" id="XP_022337985.1"/>
    </source>
</evidence>
<dbReference type="GeneID" id="111133678"/>
<evidence type="ECO:0000256" key="3">
    <source>
        <dbReference type="SAM" id="Phobius"/>
    </source>
</evidence>
<dbReference type="Gene3D" id="3.40.50.1240">
    <property type="entry name" value="Phosphoglycerate mutase-like"/>
    <property type="match status" value="1"/>
</dbReference>
<dbReference type="KEGG" id="cvn:111133678"/>
<protein>
    <submittedName>
        <fullName evidence="5">Uncharacterized protein LOC111133678</fullName>
    </submittedName>
</protein>
<reference evidence="5" key="1">
    <citation type="submission" date="2025-08" db="UniProtKB">
        <authorList>
            <consortium name="RefSeq"/>
        </authorList>
    </citation>
    <scope>IDENTIFICATION</scope>
    <source>
        <tissue evidence="5">Whole sample</tissue>
    </source>
</reference>
<evidence type="ECO:0000313" key="4">
    <source>
        <dbReference type="Proteomes" id="UP000694844"/>
    </source>
</evidence>
<keyword evidence="3" id="KW-0472">Membrane</keyword>
<dbReference type="SUPFAM" id="SSF53254">
    <property type="entry name" value="Phosphoglycerate mutase-like"/>
    <property type="match status" value="1"/>
</dbReference>
<gene>
    <name evidence="5" type="primary">LOC111133678</name>
</gene>
<dbReference type="InterPro" id="IPR050645">
    <property type="entry name" value="Histidine_acid_phosphatase"/>
</dbReference>
<keyword evidence="4" id="KW-1185">Reference proteome</keyword>
<keyword evidence="3" id="KW-0812">Transmembrane</keyword>
<dbReference type="GO" id="GO:0016791">
    <property type="term" value="F:phosphatase activity"/>
    <property type="evidence" value="ECO:0007669"/>
    <property type="project" value="TreeGrafter"/>
</dbReference>
<dbReference type="InterPro" id="IPR029033">
    <property type="entry name" value="His_PPase_superfam"/>
</dbReference>
<dbReference type="Proteomes" id="UP000694844">
    <property type="component" value="Chromosome 5"/>
</dbReference>
<proteinExistence type="predicted"/>